<evidence type="ECO:0000256" key="5">
    <source>
        <dbReference type="ARBA" id="ARBA00042470"/>
    </source>
</evidence>
<dbReference type="GO" id="GO:0008886">
    <property type="term" value="F:glyceraldehyde-3-phosphate dehydrogenase (NADP+) (non-phosphorylating) activity"/>
    <property type="evidence" value="ECO:0007669"/>
    <property type="project" value="UniProtKB-EC"/>
</dbReference>
<name>A0AAJ0BH18_9PEZI</name>
<evidence type="ECO:0000256" key="7">
    <source>
        <dbReference type="ARBA" id="ARBA00043052"/>
    </source>
</evidence>
<dbReference type="InterPro" id="IPR016162">
    <property type="entry name" value="Ald_DH_N"/>
</dbReference>
<evidence type="ECO:0000256" key="2">
    <source>
        <dbReference type="ARBA" id="ARBA00023002"/>
    </source>
</evidence>
<keyword evidence="11" id="KW-1185">Reference proteome</keyword>
<evidence type="ECO:0000256" key="3">
    <source>
        <dbReference type="ARBA" id="ARBA00038980"/>
    </source>
</evidence>
<protein>
    <recommendedName>
        <fullName evidence="4">NADP-dependent glyceraldehyde-3-phosphate dehydrogenase</fullName>
        <ecNumber evidence="3">1.2.1.9</ecNumber>
    </recommendedName>
    <alternativeName>
        <fullName evidence="5">Glyceraldehyde-3-phosphate dehydrogenase [NADP(+)]</fullName>
    </alternativeName>
    <alternativeName>
        <fullName evidence="6">Non-phosphorylating glyceraldehyde 3-phosphate dehydrogenase</fullName>
    </alternativeName>
    <alternativeName>
        <fullName evidence="7">Triosephosphate dehydrogenase</fullName>
    </alternativeName>
</protein>
<dbReference type="EC" id="1.2.1.9" evidence="3"/>
<evidence type="ECO:0000256" key="6">
    <source>
        <dbReference type="ARBA" id="ARBA00042646"/>
    </source>
</evidence>
<reference evidence="10" key="1">
    <citation type="submission" date="2023-06" db="EMBL/GenBank/DDBJ databases">
        <title>Genome-scale phylogeny and comparative genomics of the fungal order Sordariales.</title>
        <authorList>
            <consortium name="Lawrence Berkeley National Laboratory"/>
            <person name="Hensen N."/>
            <person name="Bonometti L."/>
            <person name="Westerberg I."/>
            <person name="Brannstrom I.O."/>
            <person name="Guillou S."/>
            <person name="Cros-Aarteil S."/>
            <person name="Calhoun S."/>
            <person name="Haridas S."/>
            <person name="Kuo A."/>
            <person name="Mondo S."/>
            <person name="Pangilinan J."/>
            <person name="Riley R."/>
            <person name="Labutti K."/>
            <person name="Andreopoulos B."/>
            <person name="Lipzen A."/>
            <person name="Chen C."/>
            <person name="Yanf M."/>
            <person name="Daum C."/>
            <person name="Ng V."/>
            <person name="Clum A."/>
            <person name="Steindorff A."/>
            <person name="Ohm R."/>
            <person name="Martin F."/>
            <person name="Silar P."/>
            <person name="Natvig D."/>
            <person name="Lalanne C."/>
            <person name="Gautier V."/>
            <person name="Ament-Velasquez S.L."/>
            <person name="Kruys A."/>
            <person name="Hutchinson M.I."/>
            <person name="Powell A.J."/>
            <person name="Barry K."/>
            <person name="Miller A.N."/>
            <person name="Grigoriev I.V."/>
            <person name="Debuchy R."/>
            <person name="Gladieux P."/>
            <person name="Thoren M.H."/>
            <person name="Johannesson H."/>
        </authorList>
    </citation>
    <scope>NUCLEOTIDE SEQUENCE</scope>
    <source>
        <strain evidence="10">PSN4</strain>
    </source>
</reference>
<comment type="catalytic activity">
    <reaction evidence="8">
        <text>D-glyceraldehyde 3-phosphate + NADP(+) + H2O = (2R)-3-phosphoglycerate + NADPH + 2 H(+)</text>
        <dbReference type="Rhea" id="RHEA:14669"/>
        <dbReference type="ChEBI" id="CHEBI:15377"/>
        <dbReference type="ChEBI" id="CHEBI:15378"/>
        <dbReference type="ChEBI" id="CHEBI:57783"/>
        <dbReference type="ChEBI" id="CHEBI:58272"/>
        <dbReference type="ChEBI" id="CHEBI:58349"/>
        <dbReference type="ChEBI" id="CHEBI:59776"/>
        <dbReference type="EC" id="1.2.1.9"/>
    </reaction>
</comment>
<keyword evidence="2" id="KW-0560">Oxidoreductase</keyword>
<dbReference type="SUPFAM" id="SSF53720">
    <property type="entry name" value="ALDH-like"/>
    <property type="match status" value="1"/>
</dbReference>
<dbReference type="Gene3D" id="3.40.605.10">
    <property type="entry name" value="Aldehyde Dehydrogenase, Chain A, domain 1"/>
    <property type="match status" value="1"/>
</dbReference>
<dbReference type="AlphaFoldDB" id="A0AAJ0BH18"/>
<comment type="similarity">
    <text evidence="1">Belongs to the aldehyde dehydrogenase family.</text>
</comment>
<feature type="domain" description="Aldehyde dehydrogenase" evidence="9">
    <location>
        <begin position="68"/>
        <end position="519"/>
    </location>
</feature>
<dbReference type="InterPro" id="IPR015590">
    <property type="entry name" value="Aldehyde_DH_dom"/>
</dbReference>
<dbReference type="InterPro" id="IPR016163">
    <property type="entry name" value="Ald_DH_C"/>
</dbReference>
<gene>
    <name evidence="10" type="ORF">QBC47DRAFT_373680</name>
</gene>
<dbReference type="EMBL" id="MU839829">
    <property type="protein sequence ID" value="KAK1758086.1"/>
    <property type="molecule type" value="Genomic_DNA"/>
</dbReference>
<dbReference type="PANTHER" id="PTHR42991:SF1">
    <property type="entry name" value="ALDEHYDE DEHYDROGENASE"/>
    <property type="match status" value="1"/>
</dbReference>
<sequence>MPLEIPIKSPVGDKLDWECQDLKQKFPRSRNDIKVPIPHPQECLLLIDGEVIKSTNKPADVASPIVTQAKPDEHIVIGRFEMASEAQAMQALEAASRAYGYGRGAWAAMSMEKRCDRMRAFADGLESKTDEIAPLLMWEIGKSAKDARSEVTRTVAYIRTAIDEALKLVRSESRWEEQKGILCQIRHLPVGVVLASSPFNYPLNEAYTTFIPALLMGNSVIVRAPRNGATPHFPTLELFAEHFPRGVIQLLTGSGREVMGALVGTGRIDAVAFIGTASSAKGLLKGAPNPQRLRVMYEGEAKDAAILLPDADLEVAVDSCVSGMTSFNGQRCTAIKMIWVHESQAGDFLAKLSDKIDSLVPGMPWDENAKITPLCEDSKPIYIKQLIEDALAKGAHIVNKTGGKCFKTLCTLSILAPVNKDMKIWSEEQFGPVTPVAVYSDIQEPIDWVAHSEYGLQCAVFGYEEGPLGRVVDSLAYHVGRININAPDQRGPDVFPFTGRGNSALGILNAAEGLKFFSVPTMVAAKTDDKRSVAALKALNDGDKSAVLFGAK</sequence>
<organism evidence="10 11">
    <name type="scientific">Echria macrotheca</name>
    <dbReference type="NCBI Taxonomy" id="438768"/>
    <lineage>
        <taxon>Eukaryota</taxon>
        <taxon>Fungi</taxon>
        <taxon>Dikarya</taxon>
        <taxon>Ascomycota</taxon>
        <taxon>Pezizomycotina</taxon>
        <taxon>Sordariomycetes</taxon>
        <taxon>Sordariomycetidae</taxon>
        <taxon>Sordariales</taxon>
        <taxon>Schizotheciaceae</taxon>
        <taxon>Echria</taxon>
    </lineage>
</organism>
<dbReference type="InterPro" id="IPR051020">
    <property type="entry name" value="ALDH-related_metabolic_enz"/>
</dbReference>
<comment type="caution">
    <text evidence="10">The sequence shown here is derived from an EMBL/GenBank/DDBJ whole genome shotgun (WGS) entry which is preliminary data.</text>
</comment>
<dbReference type="PANTHER" id="PTHR42991">
    <property type="entry name" value="ALDEHYDE DEHYDROGENASE"/>
    <property type="match status" value="1"/>
</dbReference>
<evidence type="ECO:0000313" key="10">
    <source>
        <dbReference type="EMBL" id="KAK1758086.1"/>
    </source>
</evidence>
<evidence type="ECO:0000259" key="9">
    <source>
        <dbReference type="Pfam" id="PF00171"/>
    </source>
</evidence>
<accession>A0AAJ0BH18</accession>
<evidence type="ECO:0000313" key="11">
    <source>
        <dbReference type="Proteomes" id="UP001239445"/>
    </source>
</evidence>
<evidence type="ECO:0000256" key="8">
    <source>
        <dbReference type="ARBA" id="ARBA00049186"/>
    </source>
</evidence>
<proteinExistence type="inferred from homology"/>
<evidence type="ECO:0000256" key="1">
    <source>
        <dbReference type="ARBA" id="ARBA00009986"/>
    </source>
</evidence>
<dbReference type="GO" id="GO:0008911">
    <property type="term" value="F:lactaldehyde dehydrogenase (NAD+) activity"/>
    <property type="evidence" value="ECO:0007669"/>
    <property type="project" value="TreeGrafter"/>
</dbReference>
<dbReference type="Gene3D" id="3.40.309.10">
    <property type="entry name" value="Aldehyde Dehydrogenase, Chain A, domain 2"/>
    <property type="match status" value="1"/>
</dbReference>
<dbReference type="InterPro" id="IPR016161">
    <property type="entry name" value="Ald_DH/histidinol_DH"/>
</dbReference>
<dbReference type="Proteomes" id="UP001239445">
    <property type="component" value="Unassembled WGS sequence"/>
</dbReference>
<evidence type="ECO:0000256" key="4">
    <source>
        <dbReference type="ARBA" id="ARBA00040853"/>
    </source>
</evidence>
<dbReference type="Pfam" id="PF00171">
    <property type="entry name" value="Aldedh"/>
    <property type="match status" value="1"/>
</dbReference>